<sequence>MQSYYRFRYLSIVSSPAYFIFSCTKIKKIAIDVQLLLYKHINCQHIMVTSLFSFKAKVGIGLFLSYTSFEVYMHLRTKQIISQRKQEYEKFSNSLDTNSIDKDVDFSKFKSATVAGMFVNPFDEYRPQTAFEFLLVRIMEVFESLYGNSIELHRKVTEEGASDVEGVLQSYKPDLELIRQNSILFQECISRNNFKNLTSTYNGWLNVFPTKSLPPLGHQMIFTWLGQSCSLVQISGINFLTDPILSKHLIAESFGPKRLMESSMSFEDIKYATNNNINFTLVSHDHPDHLEMNVVRKIGNSTTWILPLGLKKKFARNGIYNVIEMDWWDSVPLNQYISNEANLTDNYEVVCVPAMHWSGRYIFDSNTTLWCSYIIKRNGEALLYHAGDTGYSKELFKIIGAKYSPINLSLLPIGQYCPSWHQKPRHISPQESLQICECVSSKFMMGIHWGTFKLSSEPILEPKHLLEQYAAIMGKSDSYRAPHLGLTYVYDLEKKSIEER</sequence>
<gene>
    <name evidence="2" type="ordered locus">DEHA2G09240g</name>
</gene>
<dbReference type="OMA" id="CTPAMHW"/>
<protein>
    <submittedName>
        <fullName evidence="2">DEHA2G09240p</fullName>
    </submittedName>
</protein>
<dbReference type="GeneID" id="2904837"/>
<dbReference type="GO" id="GO:0070290">
    <property type="term" value="F:N-acylphosphatidylethanolamine-specific phospholipase D activity"/>
    <property type="evidence" value="ECO:0007669"/>
    <property type="project" value="TreeGrafter"/>
</dbReference>
<dbReference type="FunCoup" id="Q6BIM2">
    <property type="interactions" value="47"/>
</dbReference>
<dbReference type="HOGENOM" id="CLU_020884_2_1_1"/>
<dbReference type="GO" id="GO:0070292">
    <property type="term" value="P:N-acylphosphatidylethanolamine metabolic process"/>
    <property type="evidence" value="ECO:0007669"/>
    <property type="project" value="TreeGrafter"/>
</dbReference>
<dbReference type="OrthoDB" id="332863at2759"/>
<dbReference type="AlphaFoldDB" id="Q6BIM2"/>
<dbReference type="STRING" id="284592.Q6BIM2"/>
<dbReference type="Pfam" id="PF12706">
    <property type="entry name" value="Lactamase_B_2"/>
    <property type="match status" value="1"/>
</dbReference>
<feature type="domain" description="Metallo-beta-lactamase" evidence="1">
    <location>
        <begin position="238"/>
        <end position="449"/>
    </location>
</feature>
<dbReference type="RefSeq" id="XP_461949.2">
    <property type="nucleotide sequence ID" value="XM_461949.2"/>
</dbReference>
<dbReference type="SUPFAM" id="SSF56281">
    <property type="entry name" value="Metallo-hydrolase/oxidoreductase"/>
    <property type="match status" value="1"/>
</dbReference>
<dbReference type="PROSITE" id="PS51257">
    <property type="entry name" value="PROKAR_LIPOPROTEIN"/>
    <property type="match status" value="1"/>
</dbReference>
<dbReference type="EMBL" id="CR382139">
    <property type="protein sequence ID" value="CAG90417.2"/>
    <property type="molecule type" value="Genomic_DNA"/>
</dbReference>
<dbReference type="PANTHER" id="PTHR15032:SF4">
    <property type="entry name" value="N-ACYL-PHOSPHATIDYLETHANOLAMINE-HYDROLYZING PHOSPHOLIPASE D"/>
    <property type="match status" value="1"/>
</dbReference>
<keyword evidence="3" id="KW-1185">Reference proteome</keyword>
<dbReference type="GO" id="GO:0070291">
    <property type="term" value="P:N-acylethanolamine metabolic process"/>
    <property type="evidence" value="ECO:0007669"/>
    <property type="project" value="TreeGrafter"/>
</dbReference>
<accession>Q6BIM2</accession>
<evidence type="ECO:0000313" key="2">
    <source>
        <dbReference type="EMBL" id="CAG90417.2"/>
    </source>
</evidence>
<dbReference type="eggNOG" id="KOG3798">
    <property type="taxonomic scope" value="Eukaryota"/>
</dbReference>
<dbReference type="Gene3D" id="3.60.15.10">
    <property type="entry name" value="Ribonuclease Z/Hydroxyacylglutathione hydrolase-like"/>
    <property type="match status" value="1"/>
</dbReference>
<dbReference type="InterPro" id="IPR036866">
    <property type="entry name" value="RibonucZ/Hydroxyglut_hydro"/>
</dbReference>
<dbReference type="GO" id="GO:0005737">
    <property type="term" value="C:cytoplasm"/>
    <property type="evidence" value="ECO:0007669"/>
    <property type="project" value="TreeGrafter"/>
</dbReference>
<dbReference type="InParanoid" id="Q6BIM2"/>
<dbReference type="KEGG" id="dha:DEHA2G09240g"/>
<evidence type="ECO:0000259" key="1">
    <source>
        <dbReference type="Pfam" id="PF12706"/>
    </source>
</evidence>
<dbReference type="InterPro" id="IPR001279">
    <property type="entry name" value="Metallo-B-lactamas"/>
</dbReference>
<evidence type="ECO:0000313" key="3">
    <source>
        <dbReference type="Proteomes" id="UP000000599"/>
    </source>
</evidence>
<organism evidence="2 3">
    <name type="scientific">Debaryomyces hansenii (strain ATCC 36239 / CBS 767 / BCRC 21394 / JCM 1990 / NBRC 0083 / IGC 2968)</name>
    <name type="common">Yeast</name>
    <name type="synonym">Torulaspora hansenii</name>
    <dbReference type="NCBI Taxonomy" id="284592"/>
    <lineage>
        <taxon>Eukaryota</taxon>
        <taxon>Fungi</taxon>
        <taxon>Dikarya</taxon>
        <taxon>Ascomycota</taxon>
        <taxon>Saccharomycotina</taxon>
        <taxon>Pichiomycetes</taxon>
        <taxon>Debaryomycetaceae</taxon>
        <taxon>Debaryomyces</taxon>
    </lineage>
</organism>
<dbReference type="PANTHER" id="PTHR15032">
    <property type="entry name" value="N-ACYL-PHOSPHATIDYLETHANOLAMINE-HYDROLYZING PHOSPHOLIPASE D"/>
    <property type="match status" value="1"/>
</dbReference>
<name>Q6BIM2_DEBHA</name>
<reference evidence="2 3" key="1">
    <citation type="journal article" date="2004" name="Nature">
        <title>Genome evolution in yeasts.</title>
        <authorList>
            <consortium name="Genolevures"/>
            <person name="Dujon B."/>
            <person name="Sherman D."/>
            <person name="Fischer G."/>
            <person name="Durrens P."/>
            <person name="Casaregola S."/>
            <person name="Lafontaine I."/>
            <person name="de Montigny J."/>
            <person name="Marck C."/>
            <person name="Neuveglise C."/>
            <person name="Talla E."/>
            <person name="Goffard N."/>
            <person name="Frangeul L."/>
            <person name="Aigle M."/>
            <person name="Anthouard V."/>
            <person name="Babour A."/>
            <person name="Barbe V."/>
            <person name="Barnay S."/>
            <person name="Blanchin S."/>
            <person name="Beckerich J.M."/>
            <person name="Beyne E."/>
            <person name="Bleykasten C."/>
            <person name="Boisrame A."/>
            <person name="Boyer J."/>
            <person name="Cattolico L."/>
            <person name="Confanioleri F."/>
            <person name="de Daruvar A."/>
            <person name="Despons L."/>
            <person name="Fabre E."/>
            <person name="Fairhead C."/>
            <person name="Ferry-Dumazet H."/>
            <person name="Groppi A."/>
            <person name="Hantraye F."/>
            <person name="Hennequin C."/>
            <person name="Jauniaux N."/>
            <person name="Joyet P."/>
            <person name="Kachouri R."/>
            <person name="Kerrest A."/>
            <person name="Koszul R."/>
            <person name="Lemaire M."/>
            <person name="Lesur I."/>
            <person name="Ma L."/>
            <person name="Muller H."/>
            <person name="Nicaud J.M."/>
            <person name="Nikolski M."/>
            <person name="Oztas S."/>
            <person name="Ozier-Kalogeropoulos O."/>
            <person name="Pellenz S."/>
            <person name="Potier S."/>
            <person name="Richard G.F."/>
            <person name="Straub M.L."/>
            <person name="Suleau A."/>
            <person name="Swennene D."/>
            <person name="Tekaia F."/>
            <person name="Wesolowski-Louvel M."/>
            <person name="Westhof E."/>
            <person name="Wirth B."/>
            <person name="Zeniou-Meyer M."/>
            <person name="Zivanovic I."/>
            <person name="Bolotin-Fukuhara M."/>
            <person name="Thierry A."/>
            <person name="Bouchier C."/>
            <person name="Caudron B."/>
            <person name="Scarpelli C."/>
            <person name="Gaillardin C."/>
            <person name="Weissenbach J."/>
            <person name="Wincker P."/>
            <person name="Souciet J.L."/>
        </authorList>
    </citation>
    <scope>NUCLEOTIDE SEQUENCE [LARGE SCALE GENOMIC DNA]</scope>
    <source>
        <strain evidence="3">ATCC 36239 / CBS 767 / BCRC 21394 / JCM 1990 / NBRC 0083 / IGC 2968</strain>
    </source>
</reference>
<proteinExistence type="predicted"/>
<dbReference type="Proteomes" id="UP000000599">
    <property type="component" value="Chromosome G"/>
</dbReference>